<keyword evidence="1" id="KW-0812">Transmembrane</keyword>
<accession>A0ABD2MNR2</accession>
<keyword evidence="1" id="KW-1133">Transmembrane helix</keyword>
<feature type="transmembrane region" description="Helical" evidence="1">
    <location>
        <begin position="63"/>
        <end position="81"/>
    </location>
</feature>
<gene>
    <name evidence="2" type="ORF">HHI36_007153</name>
</gene>
<evidence type="ECO:0000256" key="1">
    <source>
        <dbReference type="SAM" id="Phobius"/>
    </source>
</evidence>
<dbReference type="PANTHER" id="PTHR21879">
    <property type="entry name" value="FI03362P-RELATED-RELATED"/>
    <property type="match status" value="1"/>
</dbReference>
<dbReference type="Pfam" id="PF07898">
    <property type="entry name" value="DUF1676"/>
    <property type="match status" value="1"/>
</dbReference>
<proteinExistence type="predicted"/>
<evidence type="ECO:0000313" key="2">
    <source>
        <dbReference type="EMBL" id="KAL3268020.1"/>
    </source>
</evidence>
<keyword evidence="3" id="KW-1185">Reference proteome</keyword>
<organism evidence="2 3">
    <name type="scientific">Cryptolaemus montrouzieri</name>
    <dbReference type="NCBI Taxonomy" id="559131"/>
    <lineage>
        <taxon>Eukaryota</taxon>
        <taxon>Metazoa</taxon>
        <taxon>Ecdysozoa</taxon>
        <taxon>Arthropoda</taxon>
        <taxon>Hexapoda</taxon>
        <taxon>Insecta</taxon>
        <taxon>Pterygota</taxon>
        <taxon>Neoptera</taxon>
        <taxon>Endopterygota</taxon>
        <taxon>Coleoptera</taxon>
        <taxon>Polyphaga</taxon>
        <taxon>Cucujiformia</taxon>
        <taxon>Coccinelloidea</taxon>
        <taxon>Coccinellidae</taxon>
        <taxon>Scymninae</taxon>
        <taxon>Scymnini</taxon>
        <taxon>Cryptolaemus</taxon>
    </lineage>
</organism>
<protein>
    <submittedName>
        <fullName evidence="2">Uncharacterized protein</fullName>
    </submittedName>
</protein>
<sequence length="126" mass="13543">MRIRSIYKNFIFAVVTGRRRGGNGGGGGGGMGNGMMVMGMMMGKLLATLGIGGVAVIAKKALLVSALALMLSVIIGIKHLVHSNDHDSHGHTVIHASHGHGHEYRKKRDAAKIAFRSWEPFKNRNE</sequence>
<dbReference type="EMBL" id="JABFTP020000021">
    <property type="protein sequence ID" value="KAL3268020.1"/>
    <property type="molecule type" value="Genomic_DNA"/>
</dbReference>
<reference evidence="2 3" key="1">
    <citation type="journal article" date="2021" name="BMC Biol.">
        <title>Horizontally acquired antibacterial genes associated with adaptive radiation of ladybird beetles.</title>
        <authorList>
            <person name="Li H.S."/>
            <person name="Tang X.F."/>
            <person name="Huang Y.H."/>
            <person name="Xu Z.Y."/>
            <person name="Chen M.L."/>
            <person name="Du X.Y."/>
            <person name="Qiu B.Y."/>
            <person name="Chen P.T."/>
            <person name="Zhang W."/>
            <person name="Slipinski A."/>
            <person name="Escalona H.E."/>
            <person name="Waterhouse R.M."/>
            <person name="Zwick A."/>
            <person name="Pang H."/>
        </authorList>
    </citation>
    <scope>NUCLEOTIDE SEQUENCE [LARGE SCALE GENOMIC DNA]</scope>
    <source>
        <strain evidence="2">SYSU2018</strain>
    </source>
</reference>
<dbReference type="PANTHER" id="PTHR21879:SF23">
    <property type="entry name" value="IP06949P"/>
    <property type="match status" value="1"/>
</dbReference>
<keyword evidence="1" id="KW-0472">Membrane</keyword>
<name>A0ABD2MNR2_9CUCU</name>
<comment type="caution">
    <text evidence="2">The sequence shown here is derived from an EMBL/GenBank/DDBJ whole genome shotgun (WGS) entry which is preliminary data.</text>
</comment>
<dbReference type="InterPro" id="IPR012464">
    <property type="entry name" value="DUF1676"/>
</dbReference>
<dbReference type="Proteomes" id="UP001516400">
    <property type="component" value="Unassembled WGS sequence"/>
</dbReference>
<dbReference type="AlphaFoldDB" id="A0ABD2MNR2"/>
<evidence type="ECO:0000313" key="3">
    <source>
        <dbReference type="Proteomes" id="UP001516400"/>
    </source>
</evidence>